<feature type="region of interest" description="Disordered" evidence="1">
    <location>
        <begin position="512"/>
        <end position="603"/>
    </location>
</feature>
<evidence type="ECO:0008006" key="4">
    <source>
        <dbReference type="Google" id="ProtNLM"/>
    </source>
</evidence>
<feature type="region of interest" description="Disordered" evidence="1">
    <location>
        <begin position="298"/>
        <end position="483"/>
    </location>
</feature>
<sequence length="1120" mass="114693">MFTFNAFGSGVPPANSTSGGVLGTAAPPAYPRQRHDTAAPPVFGSAAPKGSSGSSRQGAAVPLTATPVFGGSGGNMFSTPSAPILPSTGLAAETPSAPSPSTALPLPPPSVYSSAAPTTAAPVFGGARSFGSAPAFGASLSSSGKGHQSSSIFGGSSNNAPPAQGLPTTNRSVPSEGNQSSSSVFGRAAPLPPPPQHVGGAPRNDGNSNASSVPASGSIPPSQHRQLFFGVPSTVSSVTPAAPSTADPGNAFGAASHDSVLSTGPHAANYAGVRTSSSQGSVLGAAFVGGESAGKAAQPFFASPPSRPPLSTSLSPQHSASTAVPAVGGNAGHGANSSNGGVAGDANTQAAPPPFGAPQTPSFSTTSAPPPQPKSAFTTTAASSPPMNTVDEGGSILGSFSTWGRAASKTAFAAPAPTTPQSPATSSFATTGATVAQPPPPTAIHSAFSAGTKPPVVKASSAFSPDTNESQPRRTATSAFAASAGAAFSTISDPSKSVLGTATVQSAHSFRTAPLATGASDRHPRPADGPASAVAPLPSAQGGRGGAGAAGDGGHRGRSRDGGRRGRRRGRSPSPSESADGPRPGAEGRAAPPPPSSAQPFHFSIPAPRHAQQQQMQRPAAVSRPERLVLPSLPPDEKQWSLATRVCKSFLLQLVSAAAMGAPSSSAGRETGAAEALEQAFFGVAGREGVAGDFSSCAGEMLAVWQAHVRPIVAGSKVPGSAAPPFPGETWVALFALGTYLNAIVSALASPGSSTLTSARADLAAYKAALRDHPVEALTDACHYANELSELLQTLFQRGGEAEAPPYSVLPVVLRRVRTVFDEANARGVVTVQSNLNVVTSKLFAMLNRRVKATAVQALGSTADKPPRWLLTFDSKEKESLLHSFAHLVSEMIAADAPVNEDVELFTAAFHECLPSALAERCMLYYRRACALLRQPLRMRQVEEVAELLAKALAVYPPDAPASNRRVLEVKLLTAELALGRLPSDRDRIALDAPQLIDVVNALKTSRLDLLDAALKMHGPFFVQIGVRNVLMLARQRVALLMVVKYYMAHGCENRLHVAEMVRYHRLPYSSAEAGMVWLLPLLVEKCMNGVLDHEYLILSGKAPFEEYPRELLASAAEPR</sequence>
<dbReference type="GO" id="GO:0003723">
    <property type="term" value="F:RNA binding"/>
    <property type="evidence" value="ECO:0007669"/>
    <property type="project" value="InterPro"/>
</dbReference>
<evidence type="ECO:0000313" key="2">
    <source>
        <dbReference type="EMBL" id="KPI86976.1"/>
    </source>
</evidence>
<dbReference type="EMBL" id="LJSK01000108">
    <property type="protein sequence ID" value="KPI86976.1"/>
    <property type="molecule type" value="Genomic_DNA"/>
</dbReference>
<dbReference type="GO" id="GO:0000973">
    <property type="term" value="P:post-transcriptional tethering of RNA polymerase II gene DNA at nuclear periphery"/>
    <property type="evidence" value="ECO:0007669"/>
    <property type="project" value="TreeGrafter"/>
</dbReference>
<feature type="compositionally biased region" description="Low complexity" evidence="1">
    <location>
        <begin position="139"/>
        <end position="151"/>
    </location>
</feature>
<feature type="compositionally biased region" description="Low complexity" evidence="1">
    <location>
        <begin position="581"/>
        <end position="590"/>
    </location>
</feature>
<name>A0A0N0P5X5_LEPSE</name>
<feature type="compositionally biased region" description="Low complexity" evidence="1">
    <location>
        <begin position="357"/>
        <end position="367"/>
    </location>
</feature>
<feature type="compositionally biased region" description="Polar residues" evidence="1">
    <location>
        <begin position="152"/>
        <end position="184"/>
    </location>
</feature>
<keyword evidence="3" id="KW-1185">Reference proteome</keyword>
<comment type="caution">
    <text evidence="2">The sequence shown here is derived from an EMBL/GenBank/DDBJ whole genome shotgun (WGS) entry which is preliminary data.</text>
</comment>
<dbReference type="InterPro" id="IPR045114">
    <property type="entry name" value="Csn12-like"/>
</dbReference>
<feature type="compositionally biased region" description="Polar residues" evidence="1">
    <location>
        <begin position="375"/>
        <end position="387"/>
    </location>
</feature>
<organism evidence="2 3">
    <name type="scientific">Leptomonas seymouri</name>
    <dbReference type="NCBI Taxonomy" id="5684"/>
    <lineage>
        <taxon>Eukaryota</taxon>
        <taxon>Discoba</taxon>
        <taxon>Euglenozoa</taxon>
        <taxon>Kinetoplastea</taxon>
        <taxon>Metakinetoplastina</taxon>
        <taxon>Trypanosomatida</taxon>
        <taxon>Trypanosomatidae</taxon>
        <taxon>Leishmaniinae</taxon>
        <taxon>Leptomonas</taxon>
    </lineage>
</organism>
<dbReference type="GO" id="GO:0006368">
    <property type="term" value="P:transcription elongation by RNA polymerase II"/>
    <property type="evidence" value="ECO:0007669"/>
    <property type="project" value="TreeGrafter"/>
</dbReference>
<feature type="compositionally biased region" description="Polar residues" evidence="1">
    <location>
        <begin position="461"/>
        <end position="474"/>
    </location>
</feature>
<evidence type="ECO:0000256" key="1">
    <source>
        <dbReference type="SAM" id="MobiDB-lite"/>
    </source>
</evidence>
<dbReference type="GO" id="GO:0070390">
    <property type="term" value="C:transcription export complex 2"/>
    <property type="evidence" value="ECO:0007669"/>
    <property type="project" value="TreeGrafter"/>
</dbReference>
<feature type="compositionally biased region" description="Low complexity" evidence="1">
    <location>
        <begin position="94"/>
        <end position="104"/>
    </location>
</feature>
<dbReference type="GO" id="GO:0003690">
    <property type="term" value="F:double-stranded DNA binding"/>
    <property type="evidence" value="ECO:0007669"/>
    <property type="project" value="InterPro"/>
</dbReference>
<feature type="region of interest" description="Disordered" evidence="1">
    <location>
        <begin position="1"/>
        <end position="59"/>
    </location>
</feature>
<dbReference type="Proteomes" id="UP000038009">
    <property type="component" value="Unassembled WGS sequence"/>
</dbReference>
<feature type="region of interest" description="Disordered" evidence="1">
    <location>
        <begin position="79"/>
        <end position="105"/>
    </location>
</feature>
<dbReference type="VEuPathDB" id="TriTrypDB:Lsey_0108_0200"/>
<accession>A0A0N0P5X5</accession>
<proteinExistence type="predicted"/>
<dbReference type="AlphaFoldDB" id="A0A0N0P5X5"/>
<reference evidence="2 3" key="1">
    <citation type="journal article" date="2015" name="PLoS Pathog.">
        <title>Leptomonas seymouri: Adaptations to the Dixenous Life Cycle Analyzed by Genome Sequencing, Transcriptome Profiling and Co-infection with Leishmania donovani.</title>
        <authorList>
            <person name="Kraeva N."/>
            <person name="Butenko A."/>
            <person name="Hlavacova J."/>
            <person name="Kostygov A."/>
            <person name="Myskova J."/>
            <person name="Grybchuk D."/>
            <person name="Lestinova T."/>
            <person name="Votypka J."/>
            <person name="Volf P."/>
            <person name="Opperdoes F."/>
            <person name="Flegontov P."/>
            <person name="Lukes J."/>
            <person name="Yurchenko V."/>
        </authorList>
    </citation>
    <scope>NUCLEOTIDE SEQUENCE [LARGE SCALE GENOMIC DNA]</scope>
    <source>
        <strain evidence="2 3">ATCC 30220</strain>
    </source>
</reference>
<feature type="compositionally biased region" description="Gly residues" evidence="1">
    <location>
        <begin position="542"/>
        <end position="552"/>
    </location>
</feature>
<feature type="compositionally biased region" description="Low complexity" evidence="1">
    <location>
        <begin position="44"/>
        <end position="55"/>
    </location>
</feature>
<feature type="compositionally biased region" description="Polar residues" evidence="1">
    <location>
        <begin position="205"/>
        <end position="225"/>
    </location>
</feature>
<dbReference type="OMA" id="AFHECLP"/>
<dbReference type="OrthoDB" id="10252687at2759"/>
<feature type="compositionally biased region" description="Basic and acidic residues" evidence="1">
    <location>
        <begin position="553"/>
        <end position="564"/>
    </location>
</feature>
<dbReference type="PANTHER" id="PTHR12732:SF3">
    <property type="entry name" value="PCI DOMAIN-CONTAINING PROTEIN"/>
    <property type="match status" value="1"/>
</dbReference>
<gene>
    <name evidence="2" type="ORF">ABL78_3967</name>
</gene>
<feature type="region of interest" description="Disordered" evidence="1">
    <location>
        <begin position="137"/>
        <end position="225"/>
    </location>
</feature>
<feature type="compositionally biased region" description="Low complexity" evidence="1">
    <location>
        <begin position="406"/>
        <end position="431"/>
    </location>
</feature>
<evidence type="ECO:0000313" key="3">
    <source>
        <dbReference type="Proteomes" id="UP000038009"/>
    </source>
</evidence>
<dbReference type="PANTHER" id="PTHR12732">
    <property type="entry name" value="UNCHARACTERIZED PROTEASOME COMPONENT REGION PCI-CONTAINING"/>
    <property type="match status" value="1"/>
</dbReference>
<protein>
    <recommendedName>
        <fullName evidence="4">PCI domain-containing protein</fullName>
    </recommendedName>
</protein>
<feature type="compositionally biased region" description="Low complexity" evidence="1">
    <location>
        <begin position="323"/>
        <end position="347"/>
    </location>
</feature>
<dbReference type="GO" id="GO:0016973">
    <property type="term" value="P:poly(A)+ mRNA export from nucleus"/>
    <property type="evidence" value="ECO:0007669"/>
    <property type="project" value="TreeGrafter"/>
</dbReference>